<dbReference type="PROSITE" id="PS51186">
    <property type="entry name" value="GNAT"/>
    <property type="match status" value="1"/>
</dbReference>
<evidence type="ECO:0000256" key="7">
    <source>
        <dbReference type="ARBA" id="ARBA00022490"/>
    </source>
</evidence>
<keyword evidence="11 15" id="KW-0819">tRNA processing</keyword>
<name>A0ABY1VKL5_9ACTO</name>
<dbReference type="InterPro" id="IPR029026">
    <property type="entry name" value="tRNA_m1G_MTases_N"/>
</dbReference>
<comment type="subunit">
    <text evidence="4 15">Homodimer.</text>
</comment>
<evidence type="ECO:0000256" key="11">
    <source>
        <dbReference type="ARBA" id="ARBA00022694"/>
    </source>
</evidence>
<feature type="domain" description="N-acetyltransferase" evidence="16">
    <location>
        <begin position="270"/>
        <end position="469"/>
    </location>
</feature>
<evidence type="ECO:0000256" key="5">
    <source>
        <dbReference type="ARBA" id="ARBA00012807"/>
    </source>
</evidence>
<comment type="similarity">
    <text evidence="3 15">Belongs to the RNA methyltransferase TrmD family.</text>
</comment>
<dbReference type="NCBIfam" id="NF000648">
    <property type="entry name" value="PRK00026.1"/>
    <property type="match status" value="1"/>
</dbReference>
<evidence type="ECO:0000256" key="3">
    <source>
        <dbReference type="ARBA" id="ARBA00007630"/>
    </source>
</evidence>
<dbReference type="EC" id="2.1.1.228" evidence="5 15"/>
<comment type="function">
    <text evidence="1 15">Specifically methylates guanosine-37 in various tRNAs.</text>
</comment>
<feature type="binding site" evidence="15">
    <location>
        <begin position="142"/>
        <end position="147"/>
    </location>
    <ligand>
        <name>S-adenosyl-L-methionine</name>
        <dbReference type="ChEBI" id="CHEBI:59789"/>
    </ligand>
</feature>
<comment type="catalytic activity">
    <reaction evidence="14 15">
        <text>guanosine(37) in tRNA + S-adenosyl-L-methionine = N(1)-methylguanosine(37) in tRNA + S-adenosyl-L-homocysteine + H(+)</text>
        <dbReference type="Rhea" id="RHEA:36899"/>
        <dbReference type="Rhea" id="RHEA-COMP:10145"/>
        <dbReference type="Rhea" id="RHEA-COMP:10147"/>
        <dbReference type="ChEBI" id="CHEBI:15378"/>
        <dbReference type="ChEBI" id="CHEBI:57856"/>
        <dbReference type="ChEBI" id="CHEBI:59789"/>
        <dbReference type="ChEBI" id="CHEBI:73542"/>
        <dbReference type="ChEBI" id="CHEBI:74269"/>
        <dbReference type="EC" id="2.1.1.228"/>
    </reaction>
</comment>
<dbReference type="EMBL" id="UAPQ01000001">
    <property type="protein sequence ID" value="SPT52654.1"/>
    <property type="molecule type" value="Genomic_DNA"/>
</dbReference>
<dbReference type="CDD" id="cd04301">
    <property type="entry name" value="NAT_SF"/>
    <property type="match status" value="1"/>
</dbReference>
<dbReference type="Gene3D" id="1.10.1270.20">
    <property type="entry name" value="tRNA(m1g37)methyltransferase, domain 2"/>
    <property type="match status" value="1"/>
</dbReference>
<dbReference type="NCBIfam" id="TIGR00088">
    <property type="entry name" value="trmD"/>
    <property type="match status" value="1"/>
</dbReference>
<evidence type="ECO:0000256" key="6">
    <source>
        <dbReference type="ARBA" id="ARBA00014679"/>
    </source>
</evidence>
<keyword evidence="10 15" id="KW-0949">S-adenosyl-L-methionine</keyword>
<dbReference type="InterPro" id="IPR000182">
    <property type="entry name" value="GNAT_dom"/>
</dbReference>
<keyword evidence="9 15" id="KW-0808">Transferase</keyword>
<accession>A0ABY1VKL5</accession>
<evidence type="ECO:0000259" key="16">
    <source>
        <dbReference type="PROSITE" id="PS51186"/>
    </source>
</evidence>
<dbReference type="InterPro" id="IPR016181">
    <property type="entry name" value="Acyl_CoA_acyltransferase"/>
</dbReference>
<evidence type="ECO:0000256" key="10">
    <source>
        <dbReference type="ARBA" id="ARBA00022691"/>
    </source>
</evidence>
<evidence type="ECO:0000256" key="4">
    <source>
        <dbReference type="ARBA" id="ARBA00011738"/>
    </source>
</evidence>
<organism evidence="17 18">
    <name type="scientific">Actinomyces bovis</name>
    <dbReference type="NCBI Taxonomy" id="1658"/>
    <lineage>
        <taxon>Bacteria</taxon>
        <taxon>Bacillati</taxon>
        <taxon>Actinomycetota</taxon>
        <taxon>Actinomycetes</taxon>
        <taxon>Actinomycetales</taxon>
        <taxon>Actinomycetaceae</taxon>
        <taxon>Actinomyces</taxon>
    </lineage>
</organism>
<evidence type="ECO:0000256" key="9">
    <source>
        <dbReference type="ARBA" id="ARBA00022679"/>
    </source>
</evidence>
<dbReference type="Gene3D" id="3.40.1280.10">
    <property type="match status" value="1"/>
</dbReference>
<evidence type="ECO:0000256" key="14">
    <source>
        <dbReference type="ARBA" id="ARBA00047783"/>
    </source>
</evidence>
<evidence type="ECO:0000313" key="18">
    <source>
        <dbReference type="Proteomes" id="UP000250006"/>
    </source>
</evidence>
<evidence type="ECO:0000313" key="17">
    <source>
        <dbReference type="EMBL" id="SPT52654.1"/>
    </source>
</evidence>
<dbReference type="SUPFAM" id="SSF75217">
    <property type="entry name" value="alpha/beta knot"/>
    <property type="match status" value="1"/>
</dbReference>
<keyword evidence="18" id="KW-1185">Reference proteome</keyword>
<dbReference type="InterPro" id="IPR016009">
    <property type="entry name" value="tRNA_MeTrfase_TRMD/TRM10"/>
</dbReference>
<evidence type="ECO:0000256" key="2">
    <source>
        <dbReference type="ARBA" id="ARBA00004496"/>
    </source>
</evidence>
<evidence type="ECO:0000256" key="8">
    <source>
        <dbReference type="ARBA" id="ARBA00022603"/>
    </source>
</evidence>
<evidence type="ECO:0000256" key="12">
    <source>
        <dbReference type="ARBA" id="ARBA00029736"/>
    </source>
</evidence>
<dbReference type="InterPro" id="IPR029028">
    <property type="entry name" value="Alpha/beta_knot_MTases"/>
</dbReference>
<dbReference type="Pfam" id="PF00583">
    <property type="entry name" value="Acetyltransf_1"/>
    <property type="match status" value="1"/>
</dbReference>
<dbReference type="PANTHER" id="PTHR46417">
    <property type="entry name" value="TRNA (GUANINE-N(1)-)-METHYLTRANSFERASE"/>
    <property type="match status" value="1"/>
</dbReference>
<protein>
    <recommendedName>
        <fullName evidence="6 15">tRNA (guanine-N(1)-)-methyltransferase</fullName>
        <ecNumber evidence="5 15">2.1.1.228</ecNumber>
    </recommendedName>
    <alternativeName>
        <fullName evidence="12 15">M1G-methyltransferase</fullName>
    </alternativeName>
    <alternativeName>
        <fullName evidence="13 15">tRNA [GM37] methyltransferase</fullName>
    </alternativeName>
</protein>
<dbReference type="PANTHER" id="PTHR46417:SF1">
    <property type="entry name" value="TRNA (GUANINE-N(1)-)-METHYLTRANSFERASE"/>
    <property type="match status" value="1"/>
</dbReference>
<comment type="subcellular location">
    <subcellularLocation>
        <location evidence="2 15">Cytoplasm</location>
    </subcellularLocation>
</comment>
<proteinExistence type="inferred from homology"/>
<gene>
    <name evidence="15 17" type="primary">trmD</name>
    <name evidence="17" type="ORF">NCTC11535_00305</name>
</gene>
<dbReference type="HAMAP" id="MF_00605">
    <property type="entry name" value="TrmD"/>
    <property type="match status" value="1"/>
</dbReference>
<evidence type="ECO:0000256" key="13">
    <source>
        <dbReference type="ARBA" id="ARBA00033392"/>
    </source>
</evidence>
<keyword evidence="8 15" id="KW-0489">Methyltransferase</keyword>
<dbReference type="GO" id="GO:0052906">
    <property type="term" value="F:tRNA (guanine(37)-N1)-methyltransferase activity"/>
    <property type="evidence" value="ECO:0007669"/>
    <property type="project" value="UniProtKB-EC"/>
</dbReference>
<dbReference type="SUPFAM" id="SSF55729">
    <property type="entry name" value="Acyl-CoA N-acyltransferases (Nat)"/>
    <property type="match status" value="1"/>
</dbReference>
<evidence type="ECO:0000256" key="1">
    <source>
        <dbReference type="ARBA" id="ARBA00002634"/>
    </source>
</evidence>
<dbReference type="Gene3D" id="3.40.630.30">
    <property type="match status" value="1"/>
</dbReference>
<dbReference type="Proteomes" id="UP000250006">
    <property type="component" value="Unassembled WGS sequence"/>
</dbReference>
<feature type="binding site" evidence="15">
    <location>
        <position position="117"/>
    </location>
    <ligand>
        <name>S-adenosyl-L-methionine</name>
        <dbReference type="ChEBI" id="CHEBI:59789"/>
    </ligand>
</feature>
<evidence type="ECO:0000256" key="15">
    <source>
        <dbReference type="HAMAP-Rule" id="MF_00605"/>
    </source>
</evidence>
<dbReference type="Pfam" id="PF01746">
    <property type="entry name" value="tRNA_m1G_MT"/>
    <property type="match status" value="1"/>
</dbReference>
<reference evidence="17 18" key="1">
    <citation type="submission" date="2018-06" db="EMBL/GenBank/DDBJ databases">
        <authorList>
            <consortium name="Pathogen Informatics"/>
            <person name="Doyle S."/>
        </authorList>
    </citation>
    <scope>NUCLEOTIDE SEQUENCE [LARGE SCALE GENOMIC DNA]</scope>
    <source>
        <strain evidence="17 18">NCTC11535</strain>
    </source>
</reference>
<keyword evidence="7 15" id="KW-0963">Cytoplasm</keyword>
<dbReference type="InterPro" id="IPR002649">
    <property type="entry name" value="tRNA_m1G_MeTrfase_TrmD"/>
</dbReference>
<dbReference type="GO" id="GO:0032259">
    <property type="term" value="P:methylation"/>
    <property type="evidence" value="ECO:0007669"/>
    <property type="project" value="UniProtKB-KW"/>
</dbReference>
<sequence length="475" mass="50783">MSLRLDVVTIFPDYLRVLDLSLIGKAATTGLIDLRIHDLRDWAHDRHRTVDDTPLGGGAGMVMKADVWGQALDAVLGETAQSGQRQVLVVPTPAGEVFTQRTAEDLAQADQIVFACGRYEGIDARVAEHYRSTGLEVRELSIGDYVLNGGEVATLVMVEAISRLQPGVLGNPESVVEESHSSAGLLEYPVYTRPVQWRGQDLAVSEPVLLSGDHARIARTRRNQAIVRTAARRPDLIRALEPSSLDAADRAVLASHGWAVPANSPHPVPVQLRPATAADLGALAALAARTFPDACPSQLTPEQISNHIATKLTPEHFAAWLAEPRARLTVAVLPERFAATAGEEPLPAGALVGYSLLLLEQPGPDGLLPLGLDPRPTCLKVTEVALLAELSKVYVEPSLRGSGISSALLEQAITDAVAAGVSQLWLGTHTGNKRAQKAYKRAGFKRSGARSYHVGGQECRDVVMSCDLGTQSAVR</sequence>
<comment type="caution">
    <text evidence="17">The sequence shown here is derived from an EMBL/GenBank/DDBJ whole genome shotgun (WGS) entry which is preliminary data.</text>
</comment>
<dbReference type="InterPro" id="IPR023148">
    <property type="entry name" value="tRNA_m1G_MeTrfase_C_sf"/>
</dbReference>
<dbReference type="CDD" id="cd18080">
    <property type="entry name" value="TrmD-like"/>
    <property type="match status" value="1"/>
</dbReference>